<evidence type="ECO:0008006" key="3">
    <source>
        <dbReference type="Google" id="ProtNLM"/>
    </source>
</evidence>
<comment type="caution">
    <text evidence="1">The sequence shown here is derived from an EMBL/GenBank/DDBJ whole genome shotgun (WGS) entry which is preliminary data.</text>
</comment>
<gene>
    <name evidence="1" type="ORF">COT78_02910</name>
</gene>
<protein>
    <recommendedName>
        <fullName evidence="3">SprT-like domain-containing protein</fullName>
    </recommendedName>
</protein>
<evidence type="ECO:0000313" key="2">
    <source>
        <dbReference type="Proteomes" id="UP000231382"/>
    </source>
</evidence>
<name>A0A2H0W6J6_9BACT</name>
<dbReference type="EMBL" id="PEZW01000018">
    <property type="protein sequence ID" value="PIS07624.1"/>
    <property type="molecule type" value="Genomic_DNA"/>
</dbReference>
<dbReference type="AlphaFoldDB" id="A0A2H0W6J6"/>
<accession>A0A2H0W6J6</accession>
<sequence length="156" mass="18552">MRDNHWLEEKLNKIWQEYFADIERSNEIEIKFGAKARRRLGSIRQIDPKDKNSKTRILMSGFFCDERVPELMIDATIAHELAHYAHGFCSPLPKLSRYPHQGGKVDNELKKRGFGKILKFQQNWLKTEWPKIIGKSPARRRRKTTYRKKLIRLLGF</sequence>
<reference evidence="2" key="1">
    <citation type="submission" date="2017-09" db="EMBL/GenBank/DDBJ databases">
        <title>Depth-based differentiation of microbial function through sediment-hosted aquifers and enrichment of novel symbionts in the deep terrestrial subsurface.</title>
        <authorList>
            <person name="Probst A.J."/>
            <person name="Ladd B."/>
            <person name="Jarett J.K."/>
            <person name="Geller-Mcgrath D.E."/>
            <person name="Sieber C.M.K."/>
            <person name="Emerson J.B."/>
            <person name="Anantharaman K."/>
            <person name="Thomas B.C."/>
            <person name="Malmstrom R."/>
            <person name="Stieglmeier M."/>
            <person name="Klingl A."/>
            <person name="Woyke T."/>
            <person name="Ryan C.M."/>
            <person name="Banfield J.F."/>
        </authorList>
    </citation>
    <scope>NUCLEOTIDE SEQUENCE [LARGE SCALE GENOMIC DNA]</scope>
</reference>
<dbReference type="Proteomes" id="UP000231382">
    <property type="component" value="Unassembled WGS sequence"/>
</dbReference>
<proteinExistence type="predicted"/>
<evidence type="ECO:0000313" key="1">
    <source>
        <dbReference type="EMBL" id="PIS07624.1"/>
    </source>
</evidence>
<organism evidence="1 2">
    <name type="scientific">Candidatus Berkelbacteria bacterium CG10_big_fil_rev_8_21_14_0_10_43_13</name>
    <dbReference type="NCBI Taxonomy" id="1974514"/>
    <lineage>
        <taxon>Bacteria</taxon>
        <taxon>Candidatus Berkelbacteria</taxon>
    </lineage>
</organism>